<dbReference type="STRING" id="3988.B9RFP7"/>
<dbReference type="eggNOG" id="KOG1672">
    <property type="taxonomic scope" value="Eukaryota"/>
</dbReference>
<dbReference type="InParanoid" id="B9RFP7"/>
<proteinExistence type="predicted"/>
<organism evidence="1 2">
    <name type="scientific">Ricinus communis</name>
    <name type="common">Castor bean</name>
    <dbReference type="NCBI Taxonomy" id="3988"/>
    <lineage>
        <taxon>Eukaryota</taxon>
        <taxon>Viridiplantae</taxon>
        <taxon>Streptophyta</taxon>
        <taxon>Embryophyta</taxon>
        <taxon>Tracheophyta</taxon>
        <taxon>Spermatophyta</taxon>
        <taxon>Magnoliopsida</taxon>
        <taxon>eudicotyledons</taxon>
        <taxon>Gunneridae</taxon>
        <taxon>Pentapetalae</taxon>
        <taxon>rosids</taxon>
        <taxon>fabids</taxon>
        <taxon>Malpighiales</taxon>
        <taxon>Euphorbiaceae</taxon>
        <taxon>Acalyphoideae</taxon>
        <taxon>Acalypheae</taxon>
        <taxon>Ricinus</taxon>
    </lineage>
</organism>
<keyword evidence="2" id="KW-1185">Reference proteome</keyword>
<dbReference type="EMBL" id="EQ973777">
    <property type="protein sequence ID" value="EEF50018.1"/>
    <property type="molecule type" value="Genomic_DNA"/>
</dbReference>
<evidence type="ECO:0000313" key="1">
    <source>
        <dbReference type="EMBL" id="EEF50018.1"/>
    </source>
</evidence>
<dbReference type="PROSITE" id="PS51257">
    <property type="entry name" value="PROKAR_LIPOPROTEIN"/>
    <property type="match status" value="1"/>
</dbReference>
<dbReference type="AlphaFoldDB" id="B9RFP7"/>
<accession>B9RFP7</accession>
<evidence type="ECO:0000313" key="2">
    <source>
        <dbReference type="Proteomes" id="UP000008311"/>
    </source>
</evidence>
<dbReference type="Proteomes" id="UP000008311">
    <property type="component" value="Unassembled WGS sequence"/>
</dbReference>
<protein>
    <submittedName>
        <fullName evidence="1">Uncharacterized protein</fullName>
    </submittedName>
</protein>
<sequence>MNPNSVKSTLSSLAFGNVIAAAACNHQKEFLTQEKTHWQQVLSTKRFIAFHVKDFELDKLQADMIAALKLLGEVTGSEHMICHFYHREFYHAKCTLFVAKLGVKTIPLVIYCSDLGGTGNFTTKTNGDSSDKERYIISEKKDNEDDDYHGSKQAKDSKIVCADSNSD</sequence>
<name>B9RFP7_RICCO</name>
<gene>
    <name evidence="1" type="ORF">RCOM_1436320</name>
</gene>
<reference evidence="2" key="1">
    <citation type="journal article" date="2010" name="Nat. Biotechnol.">
        <title>Draft genome sequence of the oilseed species Ricinus communis.</title>
        <authorList>
            <person name="Chan A.P."/>
            <person name="Crabtree J."/>
            <person name="Zhao Q."/>
            <person name="Lorenzi H."/>
            <person name="Orvis J."/>
            <person name="Puiu D."/>
            <person name="Melake-Berhan A."/>
            <person name="Jones K.M."/>
            <person name="Redman J."/>
            <person name="Chen G."/>
            <person name="Cahoon E.B."/>
            <person name="Gedil M."/>
            <person name="Stanke M."/>
            <person name="Haas B.J."/>
            <person name="Wortman J.R."/>
            <person name="Fraser-Liggett C.M."/>
            <person name="Ravel J."/>
            <person name="Rabinowicz P.D."/>
        </authorList>
    </citation>
    <scope>NUCLEOTIDE SEQUENCE [LARGE SCALE GENOMIC DNA]</scope>
    <source>
        <strain evidence="2">cv. Hale</strain>
    </source>
</reference>